<protein>
    <recommendedName>
        <fullName evidence="1">F-box domain-containing protein</fullName>
    </recommendedName>
</protein>
<comment type="caution">
    <text evidence="2">The sequence shown here is derived from an EMBL/GenBank/DDBJ whole genome shotgun (WGS) entry which is preliminary data.</text>
</comment>
<feature type="domain" description="F-box" evidence="1">
    <location>
        <begin position="261"/>
        <end position="309"/>
    </location>
</feature>
<evidence type="ECO:0000259" key="1">
    <source>
        <dbReference type="PROSITE" id="PS50181"/>
    </source>
</evidence>
<reference evidence="2" key="1">
    <citation type="submission" date="2022-07" db="EMBL/GenBank/DDBJ databases">
        <title>Taxonomy of Aspergillus series Nigri: significant species reduction supported by multi-species coalescent approaches.</title>
        <authorList>
            <person name="Bian C."/>
            <person name="Kusuya Y."/>
            <person name="Sklenar F."/>
            <person name="D'hooge E."/>
            <person name="Yaguchi T."/>
            <person name="Takahashi H."/>
            <person name="Hubka V."/>
        </authorList>
    </citation>
    <scope>NUCLEOTIDE SEQUENCE</scope>
    <source>
        <strain evidence="2">CBS 733.88</strain>
    </source>
</reference>
<dbReference type="SUPFAM" id="SSF81383">
    <property type="entry name" value="F-box domain"/>
    <property type="match status" value="1"/>
</dbReference>
<evidence type="ECO:0000313" key="3">
    <source>
        <dbReference type="Proteomes" id="UP001143548"/>
    </source>
</evidence>
<dbReference type="InterPro" id="IPR001810">
    <property type="entry name" value="F-box_dom"/>
</dbReference>
<dbReference type="AlphaFoldDB" id="A0A9W6DLE9"/>
<sequence>MDEEANIFCNICGGPPTYRNLIKRSSLQYLDEEDQLGEHEAYDDYCTCGAGQEGGRHATFCNYLFGYDARDISLKDIKWLGDVRLVAHQIPDAELFTEKDSADLPVVSPLAQHVDLQSGHFFYPRPYGEDPRSNILECNQDGFLVHDACLEILKLVWRDTISATRPIDLRDFVSVMEQGLEDRNSDSFDWGYGNTFSKGPRFEPFEGWVPWEDSEWTVMDPNGPVDLRPLITAASAQTESGCTFVFHHDKEIQDHSGPRKPDHLSLIPYELRFRILEMLPTHSVLNLFLASPHFRQCAQNLPRSFWKSRLFFDVPWCADMVLSQVQRRGKLQWNELLRLLKDAVAVMEQDSDSLNYLALKNRRRIWRQCERIVRGIESQQALKR</sequence>
<gene>
    <name evidence="2" type="ORF">AbraCBS73388_007490</name>
</gene>
<name>A0A9W6DLE9_9EURO</name>
<evidence type="ECO:0000313" key="2">
    <source>
        <dbReference type="EMBL" id="GKZ21589.1"/>
    </source>
</evidence>
<dbReference type="EMBL" id="BROQ01000041">
    <property type="protein sequence ID" value="GKZ21589.1"/>
    <property type="molecule type" value="Genomic_DNA"/>
</dbReference>
<dbReference type="Proteomes" id="UP001143548">
    <property type="component" value="Unassembled WGS sequence"/>
</dbReference>
<dbReference type="InterPro" id="IPR036047">
    <property type="entry name" value="F-box-like_dom_sf"/>
</dbReference>
<dbReference type="PROSITE" id="PS50181">
    <property type="entry name" value="FBOX"/>
    <property type="match status" value="1"/>
</dbReference>
<accession>A0A9W6DLE9</accession>
<proteinExistence type="predicted"/>
<organism evidence="2 3">
    <name type="scientific">Aspergillus brasiliensis</name>
    <dbReference type="NCBI Taxonomy" id="319629"/>
    <lineage>
        <taxon>Eukaryota</taxon>
        <taxon>Fungi</taxon>
        <taxon>Dikarya</taxon>
        <taxon>Ascomycota</taxon>
        <taxon>Pezizomycotina</taxon>
        <taxon>Eurotiomycetes</taxon>
        <taxon>Eurotiomycetidae</taxon>
        <taxon>Eurotiales</taxon>
        <taxon>Aspergillaceae</taxon>
        <taxon>Aspergillus</taxon>
        <taxon>Aspergillus subgen. Circumdati</taxon>
    </lineage>
</organism>